<evidence type="ECO:0000256" key="1">
    <source>
        <dbReference type="ARBA" id="ARBA00006821"/>
    </source>
</evidence>
<evidence type="ECO:0000256" key="2">
    <source>
        <dbReference type="ARBA" id="ARBA00023277"/>
    </source>
</evidence>
<feature type="domain" description="Glycoside hydrolase family 57 N-terminal" evidence="3">
    <location>
        <begin position="28"/>
        <end position="222"/>
    </location>
</feature>
<protein>
    <recommendedName>
        <fullName evidence="3">Glycoside hydrolase family 57 N-terminal domain-containing protein</fullName>
    </recommendedName>
</protein>
<accession>A0A1J4T562</accession>
<evidence type="ECO:0000313" key="5">
    <source>
        <dbReference type="Proteomes" id="UP000182860"/>
    </source>
</evidence>
<comment type="similarity">
    <text evidence="1">Belongs to the glycosyl hydrolase 57 family.</text>
</comment>
<dbReference type="GO" id="GO:0005975">
    <property type="term" value="P:carbohydrate metabolic process"/>
    <property type="evidence" value="ECO:0007669"/>
    <property type="project" value="InterPro"/>
</dbReference>
<gene>
    <name evidence="4" type="ORF">AUJ35_03090</name>
</gene>
<proteinExistence type="inferred from homology"/>
<reference evidence="4 5" key="1">
    <citation type="journal article" date="2016" name="Environ. Microbiol.">
        <title>Genomic resolution of a cold subsurface aquifer community provides metabolic insights for novel microbes adapted to high CO concentrations.</title>
        <authorList>
            <person name="Probst A.J."/>
            <person name="Castelle C.J."/>
            <person name="Singh A."/>
            <person name="Brown C.T."/>
            <person name="Anantharaman K."/>
            <person name="Sharon I."/>
            <person name="Hug L.A."/>
            <person name="Burstein D."/>
            <person name="Emerson J.B."/>
            <person name="Thomas B.C."/>
            <person name="Banfield J.F."/>
        </authorList>
    </citation>
    <scope>NUCLEOTIDE SEQUENCE [LARGE SCALE GENOMIC DNA]</scope>
    <source>
        <strain evidence="4">CG1_02_41_21</strain>
    </source>
</reference>
<dbReference type="AlphaFoldDB" id="A0A1J4T562"/>
<dbReference type="InterPro" id="IPR004300">
    <property type="entry name" value="Glyco_hydro_57_N"/>
</dbReference>
<dbReference type="EMBL" id="MNUV01000056">
    <property type="protein sequence ID" value="OIO06938.1"/>
    <property type="molecule type" value="Genomic_DNA"/>
</dbReference>
<name>A0A1J4T562_9BACT</name>
<dbReference type="Proteomes" id="UP000182860">
    <property type="component" value="Unassembled WGS sequence"/>
</dbReference>
<keyword evidence="2" id="KW-0119">Carbohydrate metabolism</keyword>
<dbReference type="Pfam" id="PF03065">
    <property type="entry name" value="Glyco_hydro_57"/>
    <property type="match status" value="1"/>
</dbReference>
<dbReference type="PANTHER" id="PTHR36306:SF1">
    <property type="entry name" value="ALPHA-AMYLASE-RELATED"/>
    <property type="match status" value="1"/>
</dbReference>
<evidence type="ECO:0000259" key="3">
    <source>
        <dbReference type="Pfam" id="PF03065"/>
    </source>
</evidence>
<dbReference type="InterPro" id="IPR052046">
    <property type="entry name" value="GH57_Enzymes"/>
</dbReference>
<sequence length="391" mass="46008">MKHQTDNLWINFLHLYQPANTDAYHIQEAIDKSYARLVRALEEHPQIKFTLNISGCLILRLEELGYFDFIKRLKKLIESQQLEITGTAAYHALLPLVDETEVARQIKENEVILKKHFGTNFKPNGFFFPEMAYSPPVAKIVKKMGYKWIIVDEILFNGKLGQVNFNDVYLDTNSGLKVVFRGRHFSGTYVPDNLAKFFAKDKTVITATDGELYGLRHEDPTGELEKLLKRNFFTTQLISDFIAERKKIIKVKLLNGNWESTQRELKNQEPYALWQKKGNKIQAAIWDLADLAQAISHKNYKDVNYNWSRWHLVRGLASCTFWWASGRDFSDNFGPRAWSPDEIERGLNEFIRSIRSLHNQTTSRTKIKAEKMYLHVQRLIWEKHWRYYWQK</sequence>
<dbReference type="InterPro" id="IPR011330">
    <property type="entry name" value="Glyco_hydro/deAcase_b/a-brl"/>
</dbReference>
<dbReference type="SUPFAM" id="SSF88713">
    <property type="entry name" value="Glycoside hydrolase/deacetylase"/>
    <property type="match status" value="1"/>
</dbReference>
<dbReference type="PANTHER" id="PTHR36306">
    <property type="entry name" value="ALPHA-AMYLASE-RELATED-RELATED"/>
    <property type="match status" value="1"/>
</dbReference>
<dbReference type="Gene3D" id="3.20.110.20">
    <property type="match status" value="1"/>
</dbReference>
<evidence type="ECO:0000313" key="4">
    <source>
        <dbReference type="EMBL" id="OIO06938.1"/>
    </source>
</evidence>
<organism evidence="4 5">
    <name type="scientific">Candidatus Falkowbacteria bacterium CG1_02_41_21</name>
    <dbReference type="NCBI Taxonomy" id="1805147"/>
    <lineage>
        <taxon>Bacteria</taxon>
        <taxon>Candidatus Falkowiibacteriota</taxon>
    </lineage>
</organism>
<comment type="caution">
    <text evidence="4">The sequence shown here is derived from an EMBL/GenBank/DDBJ whole genome shotgun (WGS) entry which is preliminary data.</text>
</comment>
<dbReference type="GO" id="GO:0003824">
    <property type="term" value="F:catalytic activity"/>
    <property type="evidence" value="ECO:0007669"/>
    <property type="project" value="InterPro"/>
</dbReference>